<accession>X0UAG3</accession>
<sequence>DEDAAEQVTYGGLSVQASNYREPAASVDMAQIAGNLIKMGASGRKIVDFFCIGSHADLFPGYRVDLKSTELDFTSWTQGVIIRKSYGDGASGKGRIPIEGGLVRPTILAFRWLEGDYSSGGTNMLPSYITGINPLIQNVGSVP</sequence>
<gene>
    <name evidence="1" type="ORF">S01H1_24665</name>
</gene>
<organism evidence="1">
    <name type="scientific">marine sediment metagenome</name>
    <dbReference type="NCBI Taxonomy" id="412755"/>
    <lineage>
        <taxon>unclassified sequences</taxon>
        <taxon>metagenomes</taxon>
        <taxon>ecological metagenomes</taxon>
    </lineage>
</organism>
<name>X0UAG3_9ZZZZ</name>
<dbReference type="EMBL" id="BARS01014838">
    <property type="protein sequence ID" value="GAF97352.1"/>
    <property type="molecule type" value="Genomic_DNA"/>
</dbReference>
<reference evidence="1" key="1">
    <citation type="journal article" date="2014" name="Front. Microbiol.">
        <title>High frequency of phylogenetically diverse reductive dehalogenase-homologous genes in deep subseafloor sedimentary metagenomes.</title>
        <authorList>
            <person name="Kawai M."/>
            <person name="Futagami T."/>
            <person name="Toyoda A."/>
            <person name="Takaki Y."/>
            <person name="Nishi S."/>
            <person name="Hori S."/>
            <person name="Arai W."/>
            <person name="Tsubouchi T."/>
            <person name="Morono Y."/>
            <person name="Uchiyama I."/>
            <person name="Ito T."/>
            <person name="Fujiyama A."/>
            <person name="Inagaki F."/>
            <person name="Takami H."/>
        </authorList>
    </citation>
    <scope>NUCLEOTIDE SEQUENCE</scope>
    <source>
        <strain evidence="1">Expedition CK06-06</strain>
    </source>
</reference>
<protein>
    <submittedName>
        <fullName evidence="1">Uncharacterized protein</fullName>
    </submittedName>
</protein>
<proteinExistence type="predicted"/>
<comment type="caution">
    <text evidence="1">The sequence shown here is derived from an EMBL/GenBank/DDBJ whole genome shotgun (WGS) entry which is preliminary data.</text>
</comment>
<feature type="non-terminal residue" evidence="1">
    <location>
        <position position="1"/>
    </location>
</feature>
<dbReference type="AlphaFoldDB" id="X0UAG3"/>
<evidence type="ECO:0000313" key="1">
    <source>
        <dbReference type="EMBL" id="GAF97352.1"/>
    </source>
</evidence>